<proteinExistence type="predicted"/>
<evidence type="ECO:0000313" key="2">
    <source>
        <dbReference type="Proteomes" id="UP000193317"/>
    </source>
</evidence>
<organism evidence="1 2">
    <name type="scientific">Mycobacterium szulgai</name>
    <dbReference type="NCBI Taxonomy" id="1787"/>
    <lineage>
        <taxon>Bacteria</taxon>
        <taxon>Bacillati</taxon>
        <taxon>Actinomycetota</taxon>
        <taxon>Actinomycetes</taxon>
        <taxon>Mycobacteriales</taxon>
        <taxon>Mycobacteriaceae</taxon>
        <taxon>Mycobacterium</taxon>
    </lineage>
</organism>
<sequence>MADDLAVDLAALHVGSNHVLDGVGEAAVDFLRHEDGLADAASGWVGSSQLALGQLAARWEARHSLHKLQVGGLGLHVAEAMVEYRTNEDASCGALGSVAG</sequence>
<keyword evidence="1" id="KW-0808">Transferase</keyword>
<comment type="caution">
    <text evidence="1">The sequence shown here is derived from an EMBL/GenBank/DDBJ whole genome shotgun (WGS) entry which is preliminary data.</text>
</comment>
<dbReference type="OrthoDB" id="4734467at2"/>
<gene>
    <name evidence="1" type="ORF">AWC27_00240</name>
</gene>
<keyword evidence="2" id="KW-1185">Reference proteome</keyword>
<dbReference type="Proteomes" id="UP000193317">
    <property type="component" value="Unassembled WGS sequence"/>
</dbReference>
<reference evidence="1 2" key="1">
    <citation type="submission" date="2016-01" db="EMBL/GenBank/DDBJ databases">
        <title>The new phylogeny of the genus Mycobacterium.</title>
        <authorList>
            <person name="Tarcisio F."/>
            <person name="Conor M."/>
            <person name="Antonella G."/>
            <person name="Elisabetta G."/>
            <person name="Giulia F.S."/>
            <person name="Sara T."/>
            <person name="Anna F."/>
            <person name="Clotilde B."/>
            <person name="Roberto B."/>
            <person name="Veronica D.S."/>
            <person name="Fabio R."/>
            <person name="Monica P."/>
            <person name="Olivier J."/>
            <person name="Enrico T."/>
            <person name="Nicola S."/>
        </authorList>
    </citation>
    <scope>NUCLEOTIDE SEQUENCE [LARGE SCALE GENOMIC DNA]</scope>
    <source>
        <strain evidence="1 2">DSM 44166</strain>
    </source>
</reference>
<dbReference type="RefSeq" id="WP_085671129.1">
    <property type="nucleotide sequence ID" value="NZ_JACKRU010000786.1"/>
</dbReference>
<accession>A0A1X2EH35</accession>
<dbReference type="GO" id="GO:0016740">
    <property type="term" value="F:transferase activity"/>
    <property type="evidence" value="ECO:0007669"/>
    <property type="project" value="UniProtKB-KW"/>
</dbReference>
<dbReference type="AlphaFoldDB" id="A0A1X2EH35"/>
<dbReference type="EMBL" id="LQPW01000091">
    <property type="protein sequence ID" value="ORX01710.1"/>
    <property type="molecule type" value="Genomic_DNA"/>
</dbReference>
<protein>
    <submittedName>
        <fullName evidence="1">RNA 2'-phosphotransferase</fullName>
    </submittedName>
</protein>
<evidence type="ECO:0000313" key="1">
    <source>
        <dbReference type="EMBL" id="ORX01710.1"/>
    </source>
</evidence>
<name>A0A1X2EH35_MYCSZ</name>